<feature type="compositionally biased region" description="Low complexity" evidence="1">
    <location>
        <begin position="349"/>
        <end position="362"/>
    </location>
</feature>
<protein>
    <submittedName>
        <fullName evidence="3">Trans-sialidase</fullName>
    </submittedName>
</protein>
<dbReference type="RefSeq" id="XP_029225548.1">
    <property type="nucleotide sequence ID" value="XM_029374430.1"/>
</dbReference>
<evidence type="ECO:0000256" key="1">
    <source>
        <dbReference type="SAM" id="MobiDB-lite"/>
    </source>
</evidence>
<dbReference type="InterPro" id="IPR055239">
    <property type="entry name" value="TS_C"/>
</dbReference>
<evidence type="ECO:0000313" key="4">
    <source>
        <dbReference type="Proteomes" id="UP000284403"/>
    </source>
</evidence>
<dbReference type="EMBL" id="MKKU01000583">
    <property type="protein sequence ID" value="RNF06882.1"/>
    <property type="molecule type" value="Genomic_DNA"/>
</dbReference>
<dbReference type="AlphaFoldDB" id="A0A3S5IRI2"/>
<evidence type="ECO:0000313" key="3">
    <source>
        <dbReference type="EMBL" id="RNF06882.1"/>
    </source>
</evidence>
<feature type="region of interest" description="Disordered" evidence="1">
    <location>
        <begin position="151"/>
        <end position="427"/>
    </location>
</feature>
<dbReference type="GeneID" id="40321176"/>
<dbReference type="OrthoDB" id="10616312at2759"/>
<evidence type="ECO:0000259" key="2">
    <source>
        <dbReference type="Pfam" id="PF22925"/>
    </source>
</evidence>
<name>A0A3S5IRI2_9TRYP</name>
<dbReference type="InterPro" id="IPR013320">
    <property type="entry name" value="ConA-like_dom_sf"/>
</dbReference>
<dbReference type="Proteomes" id="UP000284403">
    <property type="component" value="Unassembled WGS sequence"/>
</dbReference>
<feature type="compositionally biased region" description="Low complexity" evidence="1">
    <location>
        <begin position="284"/>
        <end position="294"/>
    </location>
</feature>
<feature type="compositionally biased region" description="Low complexity" evidence="1">
    <location>
        <begin position="313"/>
        <end position="326"/>
    </location>
</feature>
<dbReference type="SUPFAM" id="SSF49899">
    <property type="entry name" value="Concanavalin A-like lectins/glucanases"/>
    <property type="match status" value="1"/>
</dbReference>
<feature type="compositionally biased region" description="Low complexity" evidence="1">
    <location>
        <begin position="407"/>
        <end position="419"/>
    </location>
</feature>
<sequence length="470" mass="47243">MIHTVPEEDTPLLGVRMNDAASTVLVGVSCTQDKKWKVTVGGKSRSLSDDDVTWKPGTAYQVILQMGTGDELSVHIDGDEIYASDEDEEEEDGDGGVASEAVKALFTPHRISHFYVGGDGAEGTKTSPHVTVTNVLLYNRALEVGEITQLKNSKVTHPRPAAASHGPSDDVEDTDDTLEQGSGEKGVGGIPAAGALPQRLSDGQAPPNPTVEADAADPSSPEPVVESSPSAPPSPAEVKIQAPGDSDEAMVAGGGAQSPQPPEEAKREGGGHGGGGAELHPDGHASPSAAAAEEGAGEEESREDASASPPAPSASNVGPPAAPGGSQTHAGEPVTASERPAIDPEEENAAPGPAASSGGSPALTDNAEPPAAKEAPGTSSPATAELPRGDNEEVPQGVESAPANKSTTPAPQAAPATRDAAPHLSNSSAAFKSITGLRISEGDSDGAVRGCVSRLLLLALLGLWGTTAVC</sequence>
<proteinExistence type="predicted"/>
<comment type="caution">
    <text evidence="3">The sequence shown here is derived from an EMBL/GenBank/DDBJ whole genome shotgun (WGS) entry which is preliminary data.</text>
</comment>
<keyword evidence="4" id="KW-1185">Reference proteome</keyword>
<feature type="compositionally biased region" description="Acidic residues" evidence="1">
    <location>
        <begin position="169"/>
        <end position="178"/>
    </location>
</feature>
<reference evidence="3 4" key="1">
    <citation type="journal article" date="2018" name="BMC Genomics">
        <title>Genomic comparison of Trypanosoma conorhini and Trypanosoma rangeli to Trypanosoma cruzi strains of high and low virulence.</title>
        <authorList>
            <person name="Bradwell K.R."/>
            <person name="Koparde V.N."/>
            <person name="Matveyev A.V."/>
            <person name="Serrano M.G."/>
            <person name="Alves J.M."/>
            <person name="Parikh H."/>
            <person name="Huang B."/>
            <person name="Lee V."/>
            <person name="Espinosa-Alvarez O."/>
            <person name="Ortiz P.A."/>
            <person name="Costa-Martins A.G."/>
            <person name="Teixeira M.M."/>
            <person name="Buck G.A."/>
        </authorList>
    </citation>
    <scope>NUCLEOTIDE SEQUENCE [LARGE SCALE GENOMIC DNA]</scope>
    <source>
        <strain evidence="3 4">025E</strain>
    </source>
</reference>
<dbReference type="Gene3D" id="2.60.120.200">
    <property type="match status" value="1"/>
</dbReference>
<dbReference type="Pfam" id="PF22925">
    <property type="entry name" value="TS_C"/>
    <property type="match status" value="1"/>
</dbReference>
<organism evidence="3 4">
    <name type="scientific">Trypanosoma conorhini</name>
    <dbReference type="NCBI Taxonomy" id="83891"/>
    <lineage>
        <taxon>Eukaryota</taxon>
        <taxon>Discoba</taxon>
        <taxon>Euglenozoa</taxon>
        <taxon>Kinetoplastea</taxon>
        <taxon>Metakinetoplastina</taxon>
        <taxon>Trypanosomatida</taxon>
        <taxon>Trypanosomatidae</taxon>
        <taxon>Trypanosoma</taxon>
    </lineage>
</organism>
<feature type="domain" description="Trans-sialidase C-terminal" evidence="2">
    <location>
        <begin position="1"/>
        <end position="143"/>
    </location>
</feature>
<accession>A0A3S5IRI2</accession>
<gene>
    <name evidence="3" type="ORF">Tco025E_07565</name>
</gene>
<feature type="compositionally biased region" description="Low complexity" evidence="1">
    <location>
        <begin position="218"/>
        <end position="229"/>
    </location>
</feature>